<feature type="domain" description="DUF1254" evidence="2">
    <location>
        <begin position="53"/>
        <end position="184"/>
    </location>
</feature>
<organism evidence="3 4">
    <name type="scientific">Saccharopolyspora ipomoeae</name>
    <dbReference type="NCBI Taxonomy" id="3042027"/>
    <lineage>
        <taxon>Bacteria</taxon>
        <taxon>Bacillati</taxon>
        <taxon>Actinomycetota</taxon>
        <taxon>Actinomycetes</taxon>
        <taxon>Pseudonocardiales</taxon>
        <taxon>Pseudonocardiaceae</taxon>
        <taxon>Saccharopolyspora</taxon>
    </lineage>
</organism>
<dbReference type="PANTHER" id="PTHR36509:SF2">
    <property type="entry name" value="BLL3101 PROTEIN"/>
    <property type="match status" value="1"/>
</dbReference>
<proteinExistence type="predicted"/>
<reference evidence="3 4" key="1">
    <citation type="submission" date="2023-04" db="EMBL/GenBank/DDBJ databases">
        <title>Draft genome sequence of Saccharopolyspora sp. TS4A08 isolated from sweet potato rhizospheric soil.</title>
        <authorList>
            <person name="Suksaard P."/>
            <person name="Duangmal K."/>
        </authorList>
    </citation>
    <scope>NUCLEOTIDE SEQUENCE [LARGE SCALE GENOMIC DNA]</scope>
    <source>
        <strain evidence="3 4">TS4A08</strain>
    </source>
</reference>
<name>A0ABT6PRB5_9PSEU</name>
<evidence type="ECO:0000259" key="2">
    <source>
        <dbReference type="Pfam" id="PF06863"/>
    </source>
</evidence>
<dbReference type="Pfam" id="PF06742">
    <property type="entry name" value="DUF1214"/>
    <property type="match status" value="1"/>
</dbReference>
<dbReference type="RefSeq" id="WP_281456823.1">
    <property type="nucleotide sequence ID" value="NZ_JASAOF010000011.1"/>
</dbReference>
<dbReference type="Gene3D" id="2.60.120.600">
    <property type="entry name" value="Domain of unknown function DUF1214, C-terminal domain"/>
    <property type="match status" value="1"/>
</dbReference>
<dbReference type="PANTHER" id="PTHR36509">
    <property type="entry name" value="BLL3101 PROTEIN"/>
    <property type="match status" value="1"/>
</dbReference>
<feature type="domain" description="DUF1214" evidence="1">
    <location>
        <begin position="308"/>
        <end position="415"/>
    </location>
</feature>
<gene>
    <name evidence="3" type="ORF">QFW96_17885</name>
</gene>
<dbReference type="SUPFAM" id="SSF160935">
    <property type="entry name" value="VPA0735-like"/>
    <property type="match status" value="1"/>
</dbReference>
<evidence type="ECO:0000259" key="1">
    <source>
        <dbReference type="Pfam" id="PF06742"/>
    </source>
</evidence>
<dbReference type="EMBL" id="JASAOF010000011">
    <property type="protein sequence ID" value="MDI2030508.1"/>
    <property type="molecule type" value="Genomic_DNA"/>
</dbReference>
<dbReference type="InterPro" id="IPR037050">
    <property type="entry name" value="DUF1254_sf"/>
</dbReference>
<keyword evidence="4" id="KW-1185">Reference proteome</keyword>
<evidence type="ECO:0000313" key="3">
    <source>
        <dbReference type="EMBL" id="MDI2030508.1"/>
    </source>
</evidence>
<dbReference type="Proteomes" id="UP001237595">
    <property type="component" value="Unassembled WGS sequence"/>
</dbReference>
<sequence length="433" mass="47421">MSDDRTTGLDEDARAVQVWAYPLVFAQRVRLNFTQPLDPTAARPLNSAGAPLNTLGHQRRLSDPTLTVGVAPNVDTLYSVAWLDVQHNSFTLRFPDFGTRYASFQVALPDTSTPITISAPAQGQRLPAVSITRGPARCEVTDDEVRLHTPWRYAMVVGRILVEPEESGDDLATVHRLQDSIELQRLPVDDVHPNAADDLELARLSREDETTDPDAFTRALQQVLVDAAPAVVDVPLRRALTRVLDNSSPLEVADGLRRGLQDIADHVRRLGRPANGWAINDTGTDFGTDHLLRAAVAHSQIFINPASEALYPVCEVDSNGDLLDGGASDYRLTFETGSLPPVDAFWSLTAYHAKGLLVDNEIGRYAIGDRTPGLAYGRDGSLTIKISTARPEATANWLPVPAGPFRLMLRLYRPTTTKWDPPPVVPTPLRSMP</sequence>
<accession>A0ABT6PRB5</accession>
<dbReference type="Gene3D" id="2.60.40.1610">
    <property type="entry name" value="Domain of unknown function DUF1254"/>
    <property type="match status" value="1"/>
</dbReference>
<evidence type="ECO:0000313" key="4">
    <source>
        <dbReference type="Proteomes" id="UP001237595"/>
    </source>
</evidence>
<dbReference type="InterPro" id="IPR037049">
    <property type="entry name" value="DUF1214_C_sf"/>
</dbReference>
<dbReference type="InterPro" id="IPR010679">
    <property type="entry name" value="DUF1254"/>
</dbReference>
<comment type="caution">
    <text evidence="3">The sequence shown here is derived from an EMBL/GenBank/DDBJ whole genome shotgun (WGS) entry which is preliminary data.</text>
</comment>
<protein>
    <submittedName>
        <fullName evidence="3">DUF1214 domain-containing protein</fullName>
    </submittedName>
</protein>
<dbReference type="InterPro" id="IPR010621">
    <property type="entry name" value="DUF1214"/>
</dbReference>
<dbReference type="Pfam" id="PF06863">
    <property type="entry name" value="DUF1254"/>
    <property type="match status" value="1"/>
</dbReference>